<dbReference type="EnsemblMetazoa" id="Aqu2.1.19843_001">
    <property type="protein sequence ID" value="Aqu2.1.19843_001"/>
    <property type="gene ID" value="Aqu2.1.19843"/>
</dbReference>
<dbReference type="OrthoDB" id="1607513at2759"/>
<dbReference type="InParanoid" id="A0A1X7TX21"/>
<sequence>MMQSIISQLSSSDKSIAIRVFKEKVVAGMKTRWKLDEIDANLFLAIATALDPRLKYLKFLTEVEQSKVKENIIEHAKYSQLHCATPEAVPCNELPPQKKLKSALDILLGEEASELEISHSKNIEANISLFYTEKVISDSDPILWWQEDFLF</sequence>
<evidence type="ECO:0008006" key="2">
    <source>
        <dbReference type="Google" id="ProtNLM"/>
    </source>
</evidence>
<protein>
    <recommendedName>
        <fullName evidence="2">HAT C-terminal dimerisation domain-containing protein</fullName>
    </recommendedName>
</protein>
<evidence type="ECO:0000313" key="1">
    <source>
        <dbReference type="EnsemblMetazoa" id="Aqu2.1.19843_001"/>
    </source>
</evidence>
<dbReference type="InterPro" id="IPR012337">
    <property type="entry name" value="RNaseH-like_sf"/>
</dbReference>
<dbReference type="SUPFAM" id="SSF53098">
    <property type="entry name" value="Ribonuclease H-like"/>
    <property type="match status" value="1"/>
</dbReference>
<organism evidence="1">
    <name type="scientific">Amphimedon queenslandica</name>
    <name type="common">Sponge</name>
    <dbReference type="NCBI Taxonomy" id="400682"/>
    <lineage>
        <taxon>Eukaryota</taxon>
        <taxon>Metazoa</taxon>
        <taxon>Porifera</taxon>
        <taxon>Demospongiae</taxon>
        <taxon>Heteroscleromorpha</taxon>
        <taxon>Haplosclerida</taxon>
        <taxon>Niphatidae</taxon>
        <taxon>Amphimedon</taxon>
    </lineage>
</organism>
<dbReference type="AlphaFoldDB" id="A0A1X7TX21"/>
<reference evidence="1" key="1">
    <citation type="submission" date="2017-05" db="UniProtKB">
        <authorList>
            <consortium name="EnsemblMetazoa"/>
        </authorList>
    </citation>
    <scope>IDENTIFICATION</scope>
</reference>
<accession>A0A1X7TX21</accession>
<proteinExistence type="predicted"/>
<name>A0A1X7TX21_AMPQE</name>